<gene>
    <name evidence="1" type="ORF">NQ317_003362</name>
</gene>
<name>A0ABQ9K6J4_9CUCU</name>
<protein>
    <submittedName>
        <fullName evidence="1">Uncharacterized protein</fullName>
    </submittedName>
</protein>
<keyword evidence="2" id="KW-1185">Reference proteome</keyword>
<organism evidence="1 2">
    <name type="scientific">Molorchus minor</name>
    <dbReference type="NCBI Taxonomy" id="1323400"/>
    <lineage>
        <taxon>Eukaryota</taxon>
        <taxon>Metazoa</taxon>
        <taxon>Ecdysozoa</taxon>
        <taxon>Arthropoda</taxon>
        <taxon>Hexapoda</taxon>
        <taxon>Insecta</taxon>
        <taxon>Pterygota</taxon>
        <taxon>Neoptera</taxon>
        <taxon>Endopterygota</taxon>
        <taxon>Coleoptera</taxon>
        <taxon>Polyphaga</taxon>
        <taxon>Cucujiformia</taxon>
        <taxon>Chrysomeloidea</taxon>
        <taxon>Cerambycidae</taxon>
        <taxon>Lamiinae</taxon>
        <taxon>Monochamini</taxon>
        <taxon>Molorchus</taxon>
    </lineage>
</organism>
<dbReference type="Proteomes" id="UP001162164">
    <property type="component" value="Unassembled WGS sequence"/>
</dbReference>
<evidence type="ECO:0000313" key="2">
    <source>
        <dbReference type="Proteomes" id="UP001162164"/>
    </source>
</evidence>
<accession>A0ABQ9K6J4</accession>
<dbReference type="EMBL" id="JAPWTJ010000003">
    <property type="protein sequence ID" value="KAJ8986068.1"/>
    <property type="molecule type" value="Genomic_DNA"/>
</dbReference>
<evidence type="ECO:0000313" key="1">
    <source>
        <dbReference type="EMBL" id="KAJ8986068.1"/>
    </source>
</evidence>
<proteinExistence type="predicted"/>
<sequence>MEIEYEQNKKWKKFLKADILVSDRGLHQAMKIGTLHRQTTTLMLFAAKHSHFKLTSSFNPSIFKNNFSKLDRLPEYLRDTVDWLIGKSPVMYCSVERQDVKKREGADSASSGDSKLYLEATVLERKLPEMDMKLLVDLPPRIRL</sequence>
<comment type="caution">
    <text evidence="1">The sequence shown here is derived from an EMBL/GenBank/DDBJ whole genome shotgun (WGS) entry which is preliminary data.</text>
</comment>
<reference evidence="1" key="1">
    <citation type="journal article" date="2023" name="Insect Mol. Biol.">
        <title>Genome sequencing provides insights into the evolution of gene families encoding plant cell wall-degrading enzymes in longhorned beetles.</title>
        <authorList>
            <person name="Shin N.R."/>
            <person name="Okamura Y."/>
            <person name="Kirsch R."/>
            <person name="Pauchet Y."/>
        </authorList>
    </citation>
    <scope>NUCLEOTIDE SEQUENCE</scope>
    <source>
        <strain evidence="1">MMC_N1</strain>
    </source>
</reference>